<organism evidence="1 2">
    <name type="scientific">Microlunatus ginsengisoli</name>
    <dbReference type="NCBI Taxonomy" id="363863"/>
    <lineage>
        <taxon>Bacteria</taxon>
        <taxon>Bacillati</taxon>
        <taxon>Actinomycetota</taxon>
        <taxon>Actinomycetes</taxon>
        <taxon>Propionibacteriales</taxon>
        <taxon>Propionibacteriaceae</taxon>
        <taxon>Microlunatus</taxon>
    </lineage>
</organism>
<evidence type="ECO:0000313" key="1">
    <source>
        <dbReference type="EMBL" id="GAA3635011.1"/>
    </source>
</evidence>
<keyword evidence="2" id="KW-1185">Reference proteome</keyword>
<gene>
    <name evidence="1" type="ORF">GCM10022236_42010</name>
</gene>
<accession>A0ABP7ALD4</accession>
<proteinExistence type="predicted"/>
<dbReference type="EMBL" id="BAABAB010000036">
    <property type="protein sequence ID" value="GAA3635011.1"/>
    <property type="molecule type" value="Genomic_DNA"/>
</dbReference>
<dbReference type="Proteomes" id="UP001501490">
    <property type="component" value="Unassembled WGS sequence"/>
</dbReference>
<name>A0ABP7ALD4_9ACTN</name>
<reference evidence="2" key="1">
    <citation type="journal article" date="2019" name="Int. J. Syst. Evol. Microbiol.">
        <title>The Global Catalogue of Microorganisms (GCM) 10K type strain sequencing project: providing services to taxonomists for standard genome sequencing and annotation.</title>
        <authorList>
            <consortium name="The Broad Institute Genomics Platform"/>
            <consortium name="The Broad Institute Genome Sequencing Center for Infectious Disease"/>
            <person name="Wu L."/>
            <person name="Ma J."/>
        </authorList>
    </citation>
    <scope>NUCLEOTIDE SEQUENCE [LARGE SCALE GENOMIC DNA]</scope>
    <source>
        <strain evidence="2">JCM 16929</strain>
    </source>
</reference>
<protein>
    <submittedName>
        <fullName evidence="1">Uncharacterized protein</fullName>
    </submittedName>
</protein>
<dbReference type="RefSeq" id="WP_344808271.1">
    <property type="nucleotide sequence ID" value="NZ_BAABAB010000036.1"/>
</dbReference>
<evidence type="ECO:0000313" key="2">
    <source>
        <dbReference type="Proteomes" id="UP001501490"/>
    </source>
</evidence>
<sequence>MVGVLVMFAGMVAASAGMCLRTRRTAINPDNVNAERQVQLGVDDEAETGKTAV</sequence>
<comment type="caution">
    <text evidence="1">The sequence shown here is derived from an EMBL/GenBank/DDBJ whole genome shotgun (WGS) entry which is preliminary data.</text>
</comment>